<evidence type="ECO:0000256" key="1">
    <source>
        <dbReference type="ARBA" id="ARBA00022670"/>
    </source>
</evidence>
<dbReference type="InterPro" id="IPR009003">
    <property type="entry name" value="Peptidase_S1_PA"/>
</dbReference>
<comment type="caution">
    <text evidence="4">The sequence shown here is derived from an EMBL/GenBank/DDBJ whole genome shotgun (WGS) entry which is preliminary data.</text>
</comment>
<sequence>MKNILVLVAVFSSFSLVLKAQEVSYSNWEDLPNRLYDSIVETQKNAHFISIEQLKNNSVSAENETAIEYPKLPKANKKQLTPQKLVKSIRPTSLMICKLKRGFGIHKDFVIIGASAAVLSEDGLCVSNYHVFESIINQGQSIMPQDSLFFAADSKGKVYPITKVLNYSKSADLATFKIDTRGEKLTPVALGNDLEVGSTVHTMTHPNQRAYYYTKGIVARNSSFVNNPWENRCDITADYAKGSSGGPIFDDFGNLVAIVSSTNSIYAGDSNNPEWQMVIKIAVPVSSVKKLIEG</sequence>
<evidence type="ECO:0000256" key="2">
    <source>
        <dbReference type="ARBA" id="ARBA00022801"/>
    </source>
</evidence>
<protein>
    <submittedName>
        <fullName evidence="4">Serine protease</fullName>
    </submittedName>
</protein>
<dbReference type="GO" id="GO:0006508">
    <property type="term" value="P:proteolysis"/>
    <property type="evidence" value="ECO:0007669"/>
    <property type="project" value="UniProtKB-KW"/>
</dbReference>
<evidence type="ECO:0000313" key="5">
    <source>
        <dbReference type="Proteomes" id="UP001156141"/>
    </source>
</evidence>
<keyword evidence="2" id="KW-0378">Hydrolase</keyword>
<gene>
    <name evidence="4" type="ORF">MKW35_10735</name>
</gene>
<accession>A0ABS9RLU2</accession>
<organism evidence="4 5">
    <name type="scientific">Aestuariibaculum lutulentum</name>
    <dbReference type="NCBI Taxonomy" id="2920935"/>
    <lineage>
        <taxon>Bacteria</taxon>
        <taxon>Pseudomonadati</taxon>
        <taxon>Bacteroidota</taxon>
        <taxon>Flavobacteriia</taxon>
        <taxon>Flavobacteriales</taxon>
        <taxon>Flavobacteriaceae</taxon>
    </lineage>
</organism>
<dbReference type="EMBL" id="JAKVQD010000004">
    <property type="protein sequence ID" value="MCH4553099.1"/>
    <property type="molecule type" value="Genomic_DNA"/>
</dbReference>
<dbReference type="PANTHER" id="PTHR43343:SF3">
    <property type="entry name" value="PROTEASE DO-LIKE 8, CHLOROPLASTIC"/>
    <property type="match status" value="1"/>
</dbReference>
<evidence type="ECO:0000256" key="3">
    <source>
        <dbReference type="SAM" id="SignalP"/>
    </source>
</evidence>
<keyword evidence="3" id="KW-0732">Signal</keyword>
<dbReference type="RefSeq" id="WP_240573549.1">
    <property type="nucleotide sequence ID" value="NZ_CP136709.1"/>
</dbReference>
<proteinExistence type="predicted"/>
<keyword evidence="1 4" id="KW-0645">Protease</keyword>
<dbReference type="PANTHER" id="PTHR43343">
    <property type="entry name" value="PEPTIDASE S12"/>
    <property type="match status" value="1"/>
</dbReference>
<feature type="chain" id="PRO_5047489285" evidence="3">
    <location>
        <begin position="21"/>
        <end position="294"/>
    </location>
</feature>
<keyword evidence="5" id="KW-1185">Reference proteome</keyword>
<dbReference type="SUPFAM" id="SSF50494">
    <property type="entry name" value="Trypsin-like serine proteases"/>
    <property type="match status" value="1"/>
</dbReference>
<reference evidence="4" key="1">
    <citation type="submission" date="2022-02" db="EMBL/GenBank/DDBJ databases">
        <title>Aestuariibaculum sp., a marine bacterium isolated from sediment in Guangxi.</title>
        <authorList>
            <person name="Ying J."/>
        </authorList>
    </citation>
    <scope>NUCLEOTIDE SEQUENCE</scope>
    <source>
        <strain evidence="4">L182</strain>
    </source>
</reference>
<feature type="signal peptide" evidence="3">
    <location>
        <begin position="1"/>
        <end position="20"/>
    </location>
</feature>
<dbReference type="Pfam" id="PF13365">
    <property type="entry name" value="Trypsin_2"/>
    <property type="match status" value="1"/>
</dbReference>
<dbReference type="GO" id="GO:0008233">
    <property type="term" value="F:peptidase activity"/>
    <property type="evidence" value="ECO:0007669"/>
    <property type="project" value="UniProtKB-KW"/>
</dbReference>
<name>A0ABS9RLU2_9FLAO</name>
<dbReference type="InterPro" id="IPR051201">
    <property type="entry name" value="Chloro_Bact_Ser_Proteases"/>
</dbReference>
<evidence type="ECO:0000313" key="4">
    <source>
        <dbReference type="EMBL" id="MCH4553099.1"/>
    </source>
</evidence>
<dbReference type="Gene3D" id="2.40.10.120">
    <property type="match status" value="1"/>
</dbReference>
<dbReference type="Proteomes" id="UP001156141">
    <property type="component" value="Unassembled WGS sequence"/>
</dbReference>